<feature type="compositionally biased region" description="Basic and acidic residues" evidence="1">
    <location>
        <begin position="96"/>
        <end position="106"/>
    </location>
</feature>
<feature type="compositionally biased region" description="Low complexity" evidence="1">
    <location>
        <begin position="85"/>
        <end position="95"/>
    </location>
</feature>
<feature type="compositionally biased region" description="Polar residues" evidence="1">
    <location>
        <begin position="157"/>
        <end position="171"/>
    </location>
</feature>
<gene>
    <name evidence="2" type="ORF">HK097_001009</name>
</gene>
<keyword evidence="3" id="KW-1185">Reference proteome</keyword>
<feature type="compositionally biased region" description="Polar residues" evidence="1">
    <location>
        <begin position="7"/>
        <end position="35"/>
    </location>
</feature>
<accession>A0AAD5SCX1</accession>
<reference evidence="2" key="1">
    <citation type="submission" date="2020-05" db="EMBL/GenBank/DDBJ databases">
        <title>Phylogenomic resolution of chytrid fungi.</title>
        <authorList>
            <person name="Stajich J.E."/>
            <person name="Amses K."/>
            <person name="Simmons R."/>
            <person name="Seto K."/>
            <person name="Myers J."/>
            <person name="Bonds A."/>
            <person name="Quandt C.A."/>
            <person name="Barry K."/>
            <person name="Liu P."/>
            <person name="Grigoriev I."/>
            <person name="Longcore J.E."/>
            <person name="James T.Y."/>
        </authorList>
    </citation>
    <scope>NUCLEOTIDE SEQUENCE</scope>
    <source>
        <strain evidence="2">JEL0318</strain>
    </source>
</reference>
<comment type="caution">
    <text evidence="2">The sequence shown here is derived from an EMBL/GenBank/DDBJ whole genome shotgun (WGS) entry which is preliminary data.</text>
</comment>
<evidence type="ECO:0008006" key="4">
    <source>
        <dbReference type="Google" id="ProtNLM"/>
    </source>
</evidence>
<feature type="region of interest" description="Disordered" evidence="1">
    <location>
        <begin position="135"/>
        <end position="183"/>
    </location>
</feature>
<evidence type="ECO:0000313" key="3">
    <source>
        <dbReference type="Proteomes" id="UP001212841"/>
    </source>
</evidence>
<proteinExistence type="predicted"/>
<feature type="compositionally biased region" description="Gly residues" evidence="1">
    <location>
        <begin position="68"/>
        <end position="79"/>
    </location>
</feature>
<feature type="compositionally biased region" description="Low complexity" evidence="1">
    <location>
        <begin position="136"/>
        <end position="145"/>
    </location>
</feature>
<organism evidence="2 3">
    <name type="scientific">Rhizophlyctis rosea</name>
    <dbReference type="NCBI Taxonomy" id="64517"/>
    <lineage>
        <taxon>Eukaryota</taxon>
        <taxon>Fungi</taxon>
        <taxon>Fungi incertae sedis</taxon>
        <taxon>Chytridiomycota</taxon>
        <taxon>Chytridiomycota incertae sedis</taxon>
        <taxon>Chytridiomycetes</taxon>
        <taxon>Rhizophlyctidales</taxon>
        <taxon>Rhizophlyctidaceae</taxon>
        <taxon>Rhizophlyctis</taxon>
    </lineage>
</organism>
<evidence type="ECO:0000313" key="2">
    <source>
        <dbReference type="EMBL" id="KAJ3046149.1"/>
    </source>
</evidence>
<feature type="compositionally biased region" description="Low complexity" evidence="1">
    <location>
        <begin position="108"/>
        <end position="120"/>
    </location>
</feature>
<protein>
    <recommendedName>
        <fullName evidence="4">Myb-like domain-containing protein</fullName>
    </recommendedName>
</protein>
<dbReference type="AlphaFoldDB" id="A0AAD5SCX1"/>
<sequence>MSFYLHHSSSADSTQLQSTTPALITDVQPTAPETSPTKKRGRKPKAASTEDTTDGNEAAPKRARSGVAGKGRGAGGAGRGKGKKAATPTITTNDTTKTEDVVKEETCASEPTSASPTSAEIVRIPQDLHIHVHFGSPISQDSSSFSDDEQLTPVRPTASQPSTGGTSSNPLLEQDKAAIEAARKTKAWSEEELKILPIIWRVHGEEGTKKVGEVFNEVFGRKPEQLYKKWWDMQKKKK</sequence>
<name>A0AAD5SCX1_9FUNG</name>
<feature type="compositionally biased region" description="Basic and acidic residues" evidence="1">
    <location>
        <begin position="173"/>
        <end position="183"/>
    </location>
</feature>
<evidence type="ECO:0000256" key="1">
    <source>
        <dbReference type="SAM" id="MobiDB-lite"/>
    </source>
</evidence>
<feature type="region of interest" description="Disordered" evidence="1">
    <location>
        <begin position="1"/>
        <end position="120"/>
    </location>
</feature>
<dbReference type="Proteomes" id="UP001212841">
    <property type="component" value="Unassembled WGS sequence"/>
</dbReference>
<dbReference type="EMBL" id="JADGJD010001197">
    <property type="protein sequence ID" value="KAJ3046149.1"/>
    <property type="molecule type" value="Genomic_DNA"/>
</dbReference>